<organism evidence="1 2">
    <name type="scientific">Azonexus hydrophilus</name>
    <dbReference type="NCBI Taxonomy" id="418702"/>
    <lineage>
        <taxon>Bacteria</taxon>
        <taxon>Pseudomonadati</taxon>
        <taxon>Pseudomonadota</taxon>
        <taxon>Betaproteobacteria</taxon>
        <taxon>Rhodocyclales</taxon>
        <taxon>Azonexaceae</taxon>
        <taxon>Azonexus</taxon>
    </lineage>
</organism>
<sequence>MTENEREHYRERTRALCTARGLTIAPYGLGWWISGPGVNLVIADLAFIREQDLKPLPFFNRE</sequence>
<reference evidence="1 2" key="1">
    <citation type="submission" date="2024-04" db="EMBL/GenBank/DDBJ databases">
        <title>Dissimilatory iodate-reducing microorganisms contribute to the enrichment of iodine in groundwater.</title>
        <authorList>
            <person name="Jiang Z."/>
        </authorList>
    </citation>
    <scope>NUCLEOTIDE SEQUENCE [LARGE SCALE GENOMIC DNA]</scope>
    <source>
        <strain evidence="1 2">NCP973</strain>
    </source>
</reference>
<dbReference type="Proteomes" id="UP001479520">
    <property type="component" value="Chromosome"/>
</dbReference>
<dbReference type="RefSeq" id="WP_341742959.1">
    <property type="nucleotide sequence ID" value="NZ_CP151406.1"/>
</dbReference>
<dbReference type="EMBL" id="CP151406">
    <property type="protein sequence ID" value="WZJ20119.1"/>
    <property type="molecule type" value="Genomic_DNA"/>
</dbReference>
<protein>
    <submittedName>
        <fullName evidence="1">Uncharacterized protein</fullName>
    </submittedName>
</protein>
<evidence type="ECO:0000313" key="1">
    <source>
        <dbReference type="EMBL" id="WZJ20119.1"/>
    </source>
</evidence>
<gene>
    <name evidence="1" type="ORF">AADV58_09095</name>
</gene>
<accession>A0ABZ2XBW1</accession>
<proteinExistence type="predicted"/>
<keyword evidence="2" id="KW-1185">Reference proteome</keyword>
<name>A0ABZ2XBW1_9RHOO</name>
<evidence type="ECO:0000313" key="2">
    <source>
        <dbReference type="Proteomes" id="UP001479520"/>
    </source>
</evidence>